<evidence type="ECO:0000313" key="1">
    <source>
        <dbReference type="EMBL" id="GGO01121.1"/>
    </source>
</evidence>
<accession>A0ABQ2L399</accession>
<protein>
    <submittedName>
        <fullName evidence="1">Uncharacterized protein</fullName>
    </submittedName>
</protein>
<dbReference type="Proteomes" id="UP000658127">
    <property type="component" value="Unassembled WGS sequence"/>
</dbReference>
<gene>
    <name evidence="1" type="ORF">GCM10011610_70680</name>
</gene>
<keyword evidence="2" id="KW-1185">Reference proteome</keyword>
<organism evidence="1 2">
    <name type="scientific">Nocardia rhizosphaerihabitans</name>
    <dbReference type="NCBI Taxonomy" id="1691570"/>
    <lineage>
        <taxon>Bacteria</taxon>
        <taxon>Bacillati</taxon>
        <taxon>Actinomycetota</taxon>
        <taxon>Actinomycetes</taxon>
        <taxon>Mycobacteriales</taxon>
        <taxon>Nocardiaceae</taxon>
        <taxon>Nocardia</taxon>
    </lineage>
</organism>
<comment type="caution">
    <text evidence="1">The sequence shown here is derived from an EMBL/GenBank/DDBJ whole genome shotgun (WGS) entry which is preliminary data.</text>
</comment>
<dbReference type="EMBL" id="BMNE01000019">
    <property type="protein sequence ID" value="GGO01121.1"/>
    <property type="molecule type" value="Genomic_DNA"/>
</dbReference>
<evidence type="ECO:0000313" key="2">
    <source>
        <dbReference type="Proteomes" id="UP000658127"/>
    </source>
</evidence>
<reference evidence="2" key="1">
    <citation type="journal article" date="2019" name="Int. J. Syst. Evol. Microbiol.">
        <title>The Global Catalogue of Microorganisms (GCM) 10K type strain sequencing project: providing services to taxonomists for standard genome sequencing and annotation.</title>
        <authorList>
            <consortium name="The Broad Institute Genomics Platform"/>
            <consortium name="The Broad Institute Genome Sequencing Center for Infectious Disease"/>
            <person name="Wu L."/>
            <person name="Ma J."/>
        </authorList>
    </citation>
    <scope>NUCLEOTIDE SEQUENCE [LARGE SCALE GENOMIC DNA]</scope>
    <source>
        <strain evidence="2">CGMCC 4.7329</strain>
    </source>
</reference>
<name>A0ABQ2L399_9NOCA</name>
<proteinExistence type="predicted"/>
<sequence>MNPASGLSDIGVAVVIGAQAQPSPPRAQCSAFCRAAFQPLAVGDVEQTRTVCAARGFRLGGACALSVAGHADITRGRVAISGNRTPTPSEPANAAA</sequence>